<keyword evidence="2" id="KW-1185">Reference proteome</keyword>
<dbReference type="InterPro" id="IPR029063">
    <property type="entry name" value="SAM-dependent_MTases_sf"/>
</dbReference>
<dbReference type="Pfam" id="PF13489">
    <property type="entry name" value="Methyltransf_23"/>
    <property type="match status" value="1"/>
</dbReference>
<dbReference type="EMBL" id="JAJUBB010000002">
    <property type="protein sequence ID" value="MDD1780497.1"/>
    <property type="molecule type" value="Genomic_DNA"/>
</dbReference>
<protein>
    <submittedName>
        <fullName evidence="1">Class I SAM-dependent methyltransferase</fullName>
    </submittedName>
</protein>
<reference evidence="1" key="1">
    <citation type="submission" date="2021-12" db="EMBL/GenBank/DDBJ databases">
        <title>Enterovibrio ZSDZ35 sp. nov. and Enterovibrio ZSDZ42 sp. nov., isolated from coastal seawater in Qingdao.</title>
        <authorList>
            <person name="Zhang P."/>
        </authorList>
    </citation>
    <scope>NUCLEOTIDE SEQUENCE</scope>
    <source>
        <strain evidence="1">ZSDZ35</strain>
    </source>
</reference>
<dbReference type="SUPFAM" id="SSF53335">
    <property type="entry name" value="S-adenosyl-L-methionine-dependent methyltransferases"/>
    <property type="match status" value="1"/>
</dbReference>
<evidence type="ECO:0000313" key="2">
    <source>
        <dbReference type="Proteomes" id="UP001149821"/>
    </source>
</evidence>
<keyword evidence="1" id="KW-0808">Transferase</keyword>
<organism evidence="1 2">
    <name type="scientific">Enterovibrio qingdaonensis</name>
    <dbReference type="NCBI Taxonomy" id="2899818"/>
    <lineage>
        <taxon>Bacteria</taxon>
        <taxon>Pseudomonadati</taxon>
        <taxon>Pseudomonadota</taxon>
        <taxon>Gammaproteobacteria</taxon>
        <taxon>Vibrionales</taxon>
        <taxon>Vibrionaceae</taxon>
        <taxon>Enterovibrio</taxon>
    </lineage>
</organism>
<dbReference type="GO" id="GO:0032259">
    <property type="term" value="P:methylation"/>
    <property type="evidence" value="ECO:0007669"/>
    <property type="project" value="UniProtKB-KW"/>
</dbReference>
<keyword evidence="1" id="KW-0489">Methyltransferase</keyword>
<dbReference type="GO" id="GO:0008168">
    <property type="term" value="F:methyltransferase activity"/>
    <property type="evidence" value="ECO:0007669"/>
    <property type="project" value="UniProtKB-KW"/>
</dbReference>
<name>A0ABT5QHN8_9GAMM</name>
<evidence type="ECO:0000313" key="1">
    <source>
        <dbReference type="EMBL" id="MDD1780497.1"/>
    </source>
</evidence>
<dbReference type="Proteomes" id="UP001149821">
    <property type="component" value="Unassembled WGS sequence"/>
</dbReference>
<proteinExistence type="predicted"/>
<dbReference type="RefSeq" id="WP_274140564.1">
    <property type="nucleotide sequence ID" value="NZ_JAJUBB010000002.1"/>
</dbReference>
<gene>
    <name evidence="1" type="ORF">LRP49_04710</name>
</gene>
<comment type="caution">
    <text evidence="1">The sequence shown here is derived from an EMBL/GenBank/DDBJ whole genome shotgun (WGS) entry which is preliminary data.</text>
</comment>
<sequence>MRDPQTKLIAQSYDDYYEIGLYKSRYPCANPRVLSLILSLVRKENHTAPILDFGCGRGRYIDPILQQTDAQVMGFDISKVALEQTSSIQRLYPDRLALFSKHDDLHHYIMENGAPHLTLLLFGVLAHVKGKQQRIALLQWLHRNMLDEGKLVISVPNRHRRFFLHQFSQATPSSDIQYERTGAGKTIPLFYHLFTTKTLRTHLEASGFEVEKILAESMLPESWVNRSQHLSKLDQLLCRMLPASWGYGLLAIARRIK</sequence>
<dbReference type="CDD" id="cd02440">
    <property type="entry name" value="AdoMet_MTases"/>
    <property type="match status" value="1"/>
</dbReference>
<accession>A0ABT5QHN8</accession>
<dbReference type="Gene3D" id="3.40.50.150">
    <property type="entry name" value="Vaccinia Virus protein VP39"/>
    <property type="match status" value="1"/>
</dbReference>